<feature type="domain" description="PX" evidence="3">
    <location>
        <begin position="154"/>
        <end position="284"/>
    </location>
</feature>
<dbReference type="EMBL" id="OA564317">
    <property type="protein sequence ID" value="CAD7193817.1"/>
    <property type="molecule type" value="Genomic_DNA"/>
</dbReference>
<dbReference type="AlphaFoldDB" id="A0A7R8Z2T7"/>
<evidence type="ECO:0000259" key="3">
    <source>
        <dbReference type="PROSITE" id="PS50195"/>
    </source>
</evidence>
<dbReference type="Pfam" id="PF00787">
    <property type="entry name" value="PX"/>
    <property type="match status" value="1"/>
</dbReference>
<sequence length="612" mass="69727">MEPAFVWRESGKPLRKINPSIPYQVSNPNLPVIGSLVYCKSDALDHTATEEGVYHSQFREQTQTVCSLRKDKQQQFENRTPKTPKILCFTCPPSFPEDGECEKKLESRLFLRTTMDPRRTGEDLSVRWYNFSSQYFSHDDVSSSFCAVVMACFLNNRKTTSISIPNVEKNDNVFVYEIMVQIADIKWTVNHRYNDFVELHDKLVSDHGVNKDILPPKKVLGNKEPAFLEKRRAALEIYLQNIVNFLQRAMPRDLATFLDFHRYDILYLLQDCALHFFTKGDSLLQMSRHFTFSPLMLHAVSERLKQPCPPLEILDKRLDFSHVLDFCCQLTSITIRGSNIPVGTSNIVPNTLPLELSVFKTIEKLHLVDMLVSKIYSVGVMRDTVVSLNVNKVGLEKLAHVLLCDVLHKDVLYSGEMHNWKKVVEADFSDNNLEEIDEAVRLLPNIECLVLNNNKISALNNLTSLPHLIRLCLASNRFVEAEDLHTKLGQIVHIDLSQNNISSLRGFSKLYSLESLDLTSNQVLDTPEITHLCTLPCLENLILMGNPVAIIVDYRVKVLEHFGNRAGEICLDNEKPSQKELDTVAVLQAIRIVKEGRTPTFGPDAPLFPYNS</sequence>
<dbReference type="GO" id="GO:0005737">
    <property type="term" value="C:cytoplasm"/>
    <property type="evidence" value="ECO:0007669"/>
    <property type="project" value="TreeGrafter"/>
</dbReference>
<name>A0A7R8Z2T7_TIMDO</name>
<evidence type="ECO:0000256" key="2">
    <source>
        <dbReference type="ARBA" id="ARBA00022737"/>
    </source>
</evidence>
<dbReference type="Gene3D" id="3.80.10.10">
    <property type="entry name" value="Ribonuclease Inhibitor"/>
    <property type="match status" value="2"/>
</dbReference>
<accession>A0A7R8Z2T7</accession>
<dbReference type="GO" id="GO:0035091">
    <property type="term" value="F:phosphatidylinositol binding"/>
    <property type="evidence" value="ECO:0007669"/>
    <property type="project" value="InterPro"/>
</dbReference>
<proteinExistence type="predicted"/>
<dbReference type="PROSITE" id="PS51450">
    <property type="entry name" value="LRR"/>
    <property type="match status" value="3"/>
</dbReference>
<dbReference type="Pfam" id="PF13855">
    <property type="entry name" value="LRR_8"/>
    <property type="match status" value="1"/>
</dbReference>
<dbReference type="PANTHER" id="PTHR15454:SF35">
    <property type="entry name" value="NISCHARIN"/>
    <property type="match status" value="1"/>
</dbReference>
<keyword evidence="2" id="KW-0677">Repeat</keyword>
<dbReference type="InterPro" id="IPR001683">
    <property type="entry name" value="PX_dom"/>
</dbReference>
<gene>
    <name evidence="4" type="ORF">TDIB3V08_LOCUS257</name>
</gene>
<dbReference type="SUPFAM" id="SSF64268">
    <property type="entry name" value="PX domain"/>
    <property type="match status" value="1"/>
</dbReference>
<dbReference type="InterPro" id="IPR032675">
    <property type="entry name" value="LRR_dom_sf"/>
</dbReference>
<evidence type="ECO:0000256" key="1">
    <source>
        <dbReference type="ARBA" id="ARBA00022614"/>
    </source>
</evidence>
<evidence type="ECO:0000313" key="4">
    <source>
        <dbReference type="EMBL" id="CAD7193817.1"/>
    </source>
</evidence>
<dbReference type="Gene3D" id="3.30.1520.10">
    <property type="entry name" value="Phox-like domain"/>
    <property type="match status" value="1"/>
</dbReference>
<dbReference type="FunFam" id="3.30.1520.10:FF:000020">
    <property type="entry name" value="nischarin isoform X1"/>
    <property type="match status" value="1"/>
</dbReference>
<organism evidence="4">
    <name type="scientific">Timema douglasi</name>
    <name type="common">Walking stick</name>
    <dbReference type="NCBI Taxonomy" id="61478"/>
    <lineage>
        <taxon>Eukaryota</taxon>
        <taxon>Metazoa</taxon>
        <taxon>Ecdysozoa</taxon>
        <taxon>Arthropoda</taxon>
        <taxon>Hexapoda</taxon>
        <taxon>Insecta</taxon>
        <taxon>Pterygota</taxon>
        <taxon>Neoptera</taxon>
        <taxon>Polyneoptera</taxon>
        <taxon>Phasmatodea</taxon>
        <taxon>Timematodea</taxon>
        <taxon>Timematoidea</taxon>
        <taxon>Timematidae</taxon>
        <taxon>Timema</taxon>
    </lineage>
</organism>
<protein>
    <recommendedName>
        <fullName evidence="3">PX domain-containing protein</fullName>
    </recommendedName>
</protein>
<dbReference type="PANTHER" id="PTHR15454">
    <property type="entry name" value="NISCHARIN RELATED"/>
    <property type="match status" value="1"/>
</dbReference>
<dbReference type="InterPro" id="IPR036871">
    <property type="entry name" value="PX_dom_sf"/>
</dbReference>
<reference evidence="4" key="1">
    <citation type="submission" date="2020-11" db="EMBL/GenBank/DDBJ databases">
        <authorList>
            <person name="Tran Van P."/>
        </authorList>
    </citation>
    <scope>NUCLEOTIDE SEQUENCE</scope>
</reference>
<dbReference type="SUPFAM" id="SSF52075">
    <property type="entry name" value="Outer arm dynein light chain 1"/>
    <property type="match status" value="1"/>
</dbReference>
<dbReference type="PROSITE" id="PS50195">
    <property type="entry name" value="PX"/>
    <property type="match status" value="1"/>
</dbReference>
<dbReference type="SMART" id="SM00312">
    <property type="entry name" value="PX"/>
    <property type="match status" value="1"/>
</dbReference>
<dbReference type="InterPro" id="IPR001611">
    <property type="entry name" value="Leu-rich_rpt"/>
</dbReference>
<keyword evidence="1" id="KW-0433">Leucine-rich repeat</keyword>